<comment type="caution">
    <text evidence="2">The sequence shown here is derived from an EMBL/GenBank/DDBJ whole genome shotgun (WGS) entry which is preliminary data.</text>
</comment>
<organism evidence="2 3">
    <name type="scientific">Rhodococcus parequi</name>
    <dbReference type="NCBI Taxonomy" id="3137122"/>
    <lineage>
        <taxon>Bacteria</taxon>
        <taxon>Bacillati</taxon>
        <taxon>Actinomycetota</taxon>
        <taxon>Actinomycetes</taxon>
        <taxon>Mycobacteriales</taxon>
        <taxon>Nocardiaceae</taxon>
        <taxon>Rhodococcus</taxon>
    </lineage>
</organism>
<reference evidence="2 3" key="1">
    <citation type="submission" date="2023-11" db="EMBL/GenBank/DDBJ databases">
        <authorList>
            <person name="Val-Calvo J."/>
            <person name="Scortti M."/>
            <person name="Vazquez-Boland J."/>
        </authorList>
    </citation>
    <scope>NUCLEOTIDE SEQUENCE [LARGE SCALE GENOMIC DNA]</scope>
    <source>
        <strain evidence="2 3">PAM 2766</strain>
    </source>
</reference>
<evidence type="ECO:0000313" key="2">
    <source>
        <dbReference type="EMBL" id="MFM1722054.1"/>
    </source>
</evidence>
<feature type="transmembrane region" description="Helical" evidence="1">
    <location>
        <begin position="12"/>
        <end position="38"/>
    </location>
</feature>
<protein>
    <submittedName>
        <fullName evidence="2">Uncharacterized protein</fullName>
    </submittedName>
</protein>
<keyword evidence="1" id="KW-0472">Membrane</keyword>
<gene>
    <name evidence="2" type="ORF">ABEU20_000596</name>
</gene>
<evidence type="ECO:0000256" key="1">
    <source>
        <dbReference type="SAM" id="Phobius"/>
    </source>
</evidence>
<proteinExistence type="predicted"/>
<dbReference type="Proteomes" id="UP001629745">
    <property type="component" value="Unassembled WGS sequence"/>
</dbReference>
<dbReference type="RefSeq" id="WP_420162643.1">
    <property type="nucleotide sequence ID" value="NZ_JBDLNV010000001.1"/>
</dbReference>
<accession>A0ABW9F9T1</accession>
<dbReference type="EMBL" id="JBDLNV010000001">
    <property type="protein sequence ID" value="MFM1722054.1"/>
    <property type="molecule type" value="Genomic_DNA"/>
</dbReference>
<keyword evidence="1" id="KW-0812">Transmembrane</keyword>
<keyword evidence="3" id="KW-1185">Reference proteome</keyword>
<keyword evidence="1" id="KW-1133">Transmembrane helix</keyword>
<evidence type="ECO:0000313" key="3">
    <source>
        <dbReference type="Proteomes" id="UP001629745"/>
    </source>
</evidence>
<sequence length="45" mass="4015">MGSTQSDLQLIGNIATVIGGVAGVLGGLGAAAGLAAFIGGGGTLS</sequence>
<name>A0ABW9F9T1_9NOCA</name>